<keyword evidence="4" id="KW-1185">Reference proteome</keyword>
<dbReference type="Gene3D" id="3.40.50.410">
    <property type="entry name" value="von Willebrand factor, type A domain"/>
    <property type="match status" value="1"/>
</dbReference>
<dbReference type="SUPFAM" id="SSF53300">
    <property type="entry name" value="vWA-like"/>
    <property type="match status" value="1"/>
</dbReference>
<reference evidence="3 4" key="1">
    <citation type="submission" date="2014-03" db="EMBL/GenBank/DDBJ databases">
        <title>Draft genome of the hookworm Oesophagostomum dentatum.</title>
        <authorList>
            <person name="Mitreva M."/>
        </authorList>
    </citation>
    <scope>NUCLEOTIDE SEQUENCE [LARGE SCALE GENOMIC DNA]</scope>
    <source>
        <strain evidence="3 4">OD-Hann</strain>
    </source>
</reference>
<gene>
    <name evidence="3" type="ORF">OESDEN_15459</name>
</gene>
<feature type="region of interest" description="Disordered" evidence="1">
    <location>
        <begin position="1"/>
        <end position="112"/>
    </location>
</feature>
<evidence type="ECO:0000256" key="1">
    <source>
        <dbReference type="SAM" id="MobiDB-lite"/>
    </source>
</evidence>
<name>A0A0B1SMQ9_OESDE</name>
<evidence type="ECO:0000313" key="4">
    <source>
        <dbReference type="Proteomes" id="UP000053660"/>
    </source>
</evidence>
<evidence type="ECO:0000313" key="3">
    <source>
        <dbReference type="EMBL" id="KHJ84822.1"/>
    </source>
</evidence>
<protein>
    <recommendedName>
        <fullName evidence="2">VWFA domain-containing protein</fullName>
    </recommendedName>
</protein>
<proteinExistence type="predicted"/>
<feature type="compositionally biased region" description="Low complexity" evidence="1">
    <location>
        <begin position="90"/>
        <end position="112"/>
    </location>
</feature>
<sequence>MDTTEATLTNVTFDTTEATPTSEMTDDAEVTPSSELTDNTEAAPTSETTDNTEGALTNATMDTTELISTDETTDTTEATPISETTDDAEATPTSETTDSTEATPADETTDNTDAALTNATMDTTEATPTSAAAPSIPTTDQPTQHINEQCNKAAHFDVEKGGCVCNNPEMDAKRRNPIKYRRYSEGDVCYSCQASNSTTAIVFILDESGTVKRSGWRAQKTFMRQLLNLMGDIKVGVVVIAGNSYVAVPLDDYRKNKWAIE</sequence>
<feature type="compositionally biased region" description="Polar residues" evidence="1">
    <location>
        <begin position="31"/>
        <end position="61"/>
    </location>
</feature>
<dbReference type="InterPro" id="IPR002035">
    <property type="entry name" value="VWF_A"/>
</dbReference>
<feature type="domain" description="VWFA" evidence="2">
    <location>
        <begin position="201"/>
        <end position="257"/>
    </location>
</feature>
<organism evidence="3 4">
    <name type="scientific">Oesophagostomum dentatum</name>
    <name type="common">Nodular worm</name>
    <dbReference type="NCBI Taxonomy" id="61180"/>
    <lineage>
        <taxon>Eukaryota</taxon>
        <taxon>Metazoa</taxon>
        <taxon>Ecdysozoa</taxon>
        <taxon>Nematoda</taxon>
        <taxon>Chromadorea</taxon>
        <taxon>Rhabditida</taxon>
        <taxon>Rhabditina</taxon>
        <taxon>Rhabditomorpha</taxon>
        <taxon>Strongyloidea</taxon>
        <taxon>Strongylidae</taxon>
        <taxon>Oesophagostomum</taxon>
    </lineage>
</organism>
<accession>A0A0B1SMQ9</accession>
<dbReference type="AlphaFoldDB" id="A0A0B1SMQ9"/>
<evidence type="ECO:0000259" key="2">
    <source>
        <dbReference type="Pfam" id="PF00092"/>
    </source>
</evidence>
<dbReference type="EMBL" id="KN566583">
    <property type="protein sequence ID" value="KHJ84822.1"/>
    <property type="molecule type" value="Genomic_DNA"/>
</dbReference>
<feature type="compositionally biased region" description="Low complexity" evidence="1">
    <location>
        <begin position="62"/>
        <end position="83"/>
    </location>
</feature>
<dbReference type="Pfam" id="PF00092">
    <property type="entry name" value="VWA"/>
    <property type="match status" value="1"/>
</dbReference>
<dbReference type="InterPro" id="IPR036465">
    <property type="entry name" value="vWFA_dom_sf"/>
</dbReference>
<feature type="compositionally biased region" description="Polar residues" evidence="1">
    <location>
        <begin position="1"/>
        <end position="23"/>
    </location>
</feature>
<dbReference type="Proteomes" id="UP000053660">
    <property type="component" value="Unassembled WGS sequence"/>
</dbReference>